<dbReference type="PROSITE" id="PS50005">
    <property type="entry name" value="TPR"/>
    <property type="match status" value="1"/>
</dbReference>
<dbReference type="Gene3D" id="1.10.10.10">
    <property type="entry name" value="Winged helix-like DNA-binding domain superfamily/Winged helix DNA-binding domain"/>
    <property type="match status" value="1"/>
</dbReference>
<accession>A0ABT7YX44</accession>
<dbReference type="InterPro" id="IPR019734">
    <property type="entry name" value="TPR_rpt"/>
</dbReference>
<protein>
    <submittedName>
        <fullName evidence="3">Tetratricopeptide repeat protein</fullName>
    </submittedName>
</protein>
<gene>
    <name evidence="3" type="ORF">QWI33_24700</name>
</gene>
<dbReference type="Pfam" id="PF13424">
    <property type="entry name" value="TPR_12"/>
    <property type="match status" value="2"/>
</dbReference>
<dbReference type="SMART" id="SM00028">
    <property type="entry name" value="TPR"/>
    <property type="match status" value="5"/>
</dbReference>
<dbReference type="Gene3D" id="3.40.50.300">
    <property type="entry name" value="P-loop containing nucleotide triphosphate hydrolases"/>
    <property type="match status" value="1"/>
</dbReference>
<keyword evidence="4" id="KW-1185">Reference proteome</keyword>
<evidence type="ECO:0000259" key="2">
    <source>
        <dbReference type="Pfam" id="PF00931"/>
    </source>
</evidence>
<dbReference type="PANTHER" id="PTHR47691">
    <property type="entry name" value="REGULATOR-RELATED"/>
    <property type="match status" value="1"/>
</dbReference>
<dbReference type="RefSeq" id="WP_289959509.1">
    <property type="nucleotide sequence ID" value="NZ_JAUEMJ010000010.1"/>
</dbReference>
<dbReference type="PANTHER" id="PTHR47691:SF3">
    <property type="entry name" value="HTH-TYPE TRANSCRIPTIONAL REGULATOR RV0890C-RELATED"/>
    <property type="match status" value="1"/>
</dbReference>
<proteinExistence type="predicted"/>
<feature type="repeat" description="TPR" evidence="1">
    <location>
        <begin position="750"/>
        <end position="783"/>
    </location>
</feature>
<evidence type="ECO:0000256" key="1">
    <source>
        <dbReference type="PROSITE-ProRule" id="PRU00339"/>
    </source>
</evidence>
<dbReference type="Gene3D" id="1.25.40.10">
    <property type="entry name" value="Tetratricopeptide repeat domain"/>
    <property type="match status" value="2"/>
</dbReference>
<evidence type="ECO:0000313" key="4">
    <source>
        <dbReference type="Proteomes" id="UP001171902"/>
    </source>
</evidence>
<dbReference type="Proteomes" id="UP001171902">
    <property type="component" value="Unassembled WGS sequence"/>
</dbReference>
<dbReference type="SUPFAM" id="SSF52540">
    <property type="entry name" value="P-loop containing nucleoside triphosphate hydrolases"/>
    <property type="match status" value="1"/>
</dbReference>
<comment type="caution">
    <text evidence="3">The sequence shown here is derived from an EMBL/GenBank/DDBJ whole genome shotgun (WGS) entry which is preliminary data.</text>
</comment>
<reference evidence="3" key="1">
    <citation type="submission" date="2023-06" db="EMBL/GenBank/DDBJ databases">
        <title>Gycomyces niveus sp.nov., a novel actinomycete isolated from soil in Shouguang.</title>
        <authorList>
            <person name="Yang X."/>
            <person name="Zhao J."/>
        </authorList>
    </citation>
    <scope>NUCLEOTIDE SEQUENCE</scope>
    <source>
        <strain evidence="3">NEAU C2</strain>
    </source>
</reference>
<name>A0ABT7YX44_9ACTN</name>
<dbReference type="Pfam" id="PF00931">
    <property type="entry name" value="NB-ARC"/>
    <property type="match status" value="1"/>
</dbReference>
<organism evidence="3 4">
    <name type="scientific">Glycomyces tritici</name>
    <dbReference type="NCBI Taxonomy" id="2665176"/>
    <lineage>
        <taxon>Bacteria</taxon>
        <taxon>Bacillati</taxon>
        <taxon>Actinomycetota</taxon>
        <taxon>Actinomycetes</taxon>
        <taxon>Glycomycetales</taxon>
        <taxon>Glycomycetaceae</taxon>
        <taxon>Glycomyces</taxon>
    </lineage>
</organism>
<dbReference type="PRINTS" id="PR00364">
    <property type="entry name" value="DISEASERSIST"/>
</dbReference>
<dbReference type="SUPFAM" id="SSF48452">
    <property type="entry name" value="TPR-like"/>
    <property type="match status" value="1"/>
</dbReference>
<dbReference type="InterPro" id="IPR027417">
    <property type="entry name" value="P-loop_NTPase"/>
</dbReference>
<keyword evidence="1" id="KW-0802">TPR repeat</keyword>
<feature type="domain" description="NB-ARC" evidence="2">
    <location>
        <begin position="184"/>
        <end position="316"/>
    </location>
</feature>
<sequence length="840" mass="90293">MTASPRPLGPDTVAKLASWLSVHLADPGQSVAEVARDLGVSEATVRSWLAGRRPEDGGGEFAHLDTPAKLGAWLRARIIDSGCTVRQIAETTAHVSRVTIYYWIRGEHLPRPPTGDEPDRFDLVLSNPRLGLSLRERVQLDEVRRRLTGTSLHAAGPSADWPDRGLPAGDRAFTGRNEELRRLDRLLREHQRGRAAVIAALTGIGGVGKTALAVHWARSRAVRARFTDGCLYLNLNGFADVPPTSPEQALTGLLEQLGVDPRAVPTAPDALAAQYRESLRGKRLLIVLDNARAEPQVRPLLPAEEGCLVVITSRNRLDGLRVTHAGVVTVALDALIEAEAASLVRNLLGRLTVKGAGEEEIAAFTAACGRLPLAIQIAAADYLNHHARSTAIGAYARALAGDRLGHLTVGPNDPSTSVAAVMDRSYLQLSAAARRTYRLLGLHPGPDVTAAQAAALTGLGAADTRAALMELTRANLLAEDARARCSFHDLLRDHAAALAARTDTGAERRAAMRRLLDHYVHTAYPAAVLIQPSTHELALPLGEPSEGAAPEAFAEREAAMAWFEAEHPGMTATALHQPPGAFDVQVWQSAWALFGFFSGRGHLRTQIALQRAALGAAERLDEPVAQAHSHRLLAWSDTRLGRFADSRAHLMRALKLSGRAGDLVGQAATYNGLAILAGQQGDHAEALDHAWRFLKLFEAAGSGVGVARGLNAVGCYLAELGRYTEALGYCERSADACQGLDAGFRLPLEAHVWDSLGLVHHRLGDFEQARFHYQRALDRHRELRERLNEGETLAALGDLHRSAGDPDAARAAWREASVILADLEHVSAAEVQGKLAALDA</sequence>
<dbReference type="Pfam" id="PF13374">
    <property type="entry name" value="TPR_10"/>
    <property type="match status" value="1"/>
</dbReference>
<dbReference type="InterPro" id="IPR011990">
    <property type="entry name" value="TPR-like_helical_dom_sf"/>
</dbReference>
<evidence type="ECO:0000313" key="3">
    <source>
        <dbReference type="EMBL" id="MDN3242944.1"/>
    </source>
</evidence>
<dbReference type="InterPro" id="IPR036388">
    <property type="entry name" value="WH-like_DNA-bd_sf"/>
</dbReference>
<dbReference type="EMBL" id="JAUEMJ010000010">
    <property type="protein sequence ID" value="MDN3242944.1"/>
    <property type="molecule type" value="Genomic_DNA"/>
</dbReference>
<dbReference type="InterPro" id="IPR002182">
    <property type="entry name" value="NB-ARC"/>
</dbReference>